<accession>A0A7V8FRB5</accession>
<feature type="domain" description="CheW-like" evidence="1">
    <location>
        <begin position="717"/>
        <end position="864"/>
    </location>
</feature>
<dbReference type="Gene3D" id="2.40.50.180">
    <property type="entry name" value="CheA-289, Domain 4"/>
    <property type="match status" value="1"/>
</dbReference>
<dbReference type="SUPFAM" id="SSF50341">
    <property type="entry name" value="CheW-like"/>
    <property type="match status" value="1"/>
</dbReference>
<dbReference type="Pfam" id="PF01584">
    <property type="entry name" value="CheW"/>
    <property type="match status" value="1"/>
</dbReference>
<protein>
    <recommendedName>
        <fullName evidence="1">CheW-like domain-containing protein</fullName>
    </recommendedName>
</protein>
<dbReference type="Proteomes" id="UP000461670">
    <property type="component" value="Unassembled WGS sequence"/>
</dbReference>
<sequence length="883" mass="95368">MQTPTPASSRSAAALAGKMAHLQRYGQALQQLGGNWDNLSLLAQLSGTGTDMQDTREAFGRVTANVLDSLAAETLNKTLTALAAKAQVAVDIVVRNLFERTADIGFLSTDDDIRELLHQQAGGTASDTARQALRQRFAEYVRKYSVYADILLLDAAGQVVVQLDDTQPVAASQDPLITQALRTTQPYVEVFRATDLAPGQPVALIYAYRVCRDDAASQPLGVLCLRFRFEDEMQGIFGNLIAPQEWAVGLLLSPEGRVIASSDAYQIPLGAPLQMADGDTPWLLTRFAGRQYLAVTRRTHGYQGYPGPGWIGHAMIPLEHAFDDDTAQAVRAIDAQLLQKVMRSPLLFSQALLEIPKQAATIQSQLNQSVWNGNLWQKRQAGSAASSPGFSKTLLWEISKTGFKTQRVIEETVADLYQTVVSVMLENSRFFASLAVDIMDRNLYERANDCRWWALAATFRRILAQPACSDADKATLTHMLTGINSLYTVYANLVIYDRQGQVLAVSNPACQRFVGTVLDAEWVARSRGLATSQDYVVSRFEPTPLYGDQPTYVYAAAIRSPDGQAVVGGIGIVFDSAPQFAAMLADALPRDPAGEPVAGSFTLYVDGELRILSSTLPAFAIGSTFDLKPELCRLAPGAAAFDIVAYDGRYYAVGARASCGYREFKGPDDAYRNPVTALIFIPLGIATDIDAIIAADATLRRNQFKPATGGASGTGAAEEYATFHVGEHWLGLPAAQVVEAVQTRHIKPLPDGSAVLEGFMQHQGQVLPVINLARALGAPQTRAAPRERQVVVIEREADAARLGIVVDALGEIPAIARDQIQPLAGLFSQPNAATAGIARVPAEDGHDRLLTLVGADFLWSRITQAHTLIEAGQDLPELVPAPA</sequence>
<comment type="caution">
    <text evidence="2">The sequence shown here is derived from an EMBL/GenBank/DDBJ whole genome shotgun (WGS) entry which is preliminary data.</text>
</comment>
<evidence type="ECO:0000259" key="1">
    <source>
        <dbReference type="PROSITE" id="PS50851"/>
    </source>
</evidence>
<evidence type="ECO:0000313" key="2">
    <source>
        <dbReference type="EMBL" id="KAF1023165.1"/>
    </source>
</evidence>
<dbReference type="EMBL" id="WNDQ01000006">
    <property type="protein sequence ID" value="KAF1023165.1"/>
    <property type="molecule type" value="Genomic_DNA"/>
</dbReference>
<evidence type="ECO:0000313" key="3">
    <source>
        <dbReference type="Proteomes" id="UP000461670"/>
    </source>
</evidence>
<proteinExistence type="predicted"/>
<name>A0A7V8FRB5_9BURK</name>
<dbReference type="GO" id="GO:0007165">
    <property type="term" value="P:signal transduction"/>
    <property type="evidence" value="ECO:0007669"/>
    <property type="project" value="InterPro"/>
</dbReference>
<dbReference type="SMART" id="SM00260">
    <property type="entry name" value="CheW"/>
    <property type="match status" value="1"/>
</dbReference>
<dbReference type="PANTHER" id="PTHR22617:SF23">
    <property type="entry name" value="CHEMOTAXIS PROTEIN CHEW"/>
    <property type="match status" value="1"/>
</dbReference>
<dbReference type="GO" id="GO:0005829">
    <property type="term" value="C:cytosol"/>
    <property type="evidence" value="ECO:0007669"/>
    <property type="project" value="TreeGrafter"/>
</dbReference>
<dbReference type="InterPro" id="IPR039315">
    <property type="entry name" value="CheW"/>
</dbReference>
<dbReference type="InterPro" id="IPR036061">
    <property type="entry name" value="CheW-like_dom_sf"/>
</dbReference>
<gene>
    <name evidence="2" type="ORF">GAK30_00618</name>
</gene>
<dbReference type="GO" id="GO:0006935">
    <property type="term" value="P:chemotaxis"/>
    <property type="evidence" value="ECO:0007669"/>
    <property type="project" value="InterPro"/>
</dbReference>
<dbReference type="Gene3D" id="2.30.30.40">
    <property type="entry name" value="SH3 Domains"/>
    <property type="match status" value="1"/>
</dbReference>
<dbReference type="AlphaFoldDB" id="A0A7V8FRB5"/>
<dbReference type="InterPro" id="IPR002545">
    <property type="entry name" value="CheW-lke_dom"/>
</dbReference>
<dbReference type="PROSITE" id="PS50851">
    <property type="entry name" value="CHEW"/>
    <property type="match status" value="1"/>
</dbReference>
<dbReference type="PANTHER" id="PTHR22617">
    <property type="entry name" value="CHEMOTAXIS SENSOR HISTIDINE KINASE-RELATED"/>
    <property type="match status" value="1"/>
</dbReference>
<reference evidence="3" key="1">
    <citation type="journal article" date="2020" name="MBio">
        <title>Horizontal gene transfer to a defensive symbiont with a reduced genome amongst a multipartite beetle microbiome.</title>
        <authorList>
            <person name="Waterworth S.C."/>
            <person name="Florez L.V."/>
            <person name="Rees E.R."/>
            <person name="Hertweck C."/>
            <person name="Kaltenpoth M."/>
            <person name="Kwan J.C."/>
        </authorList>
    </citation>
    <scope>NUCLEOTIDE SEQUENCE [LARGE SCALE GENOMIC DNA]</scope>
</reference>
<organism evidence="2 3">
    <name type="scientific">Paracidovorax wautersii</name>
    <dbReference type="NCBI Taxonomy" id="1177982"/>
    <lineage>
        <taxon>Bacteria</taxon>
        <taxon>Pseudomonadati</taxon>
        <taxon>Pseudomonadota</taxon>
        <taxon>Betaproteobacteria</taxon>
        <taxon>Burkholderiales</taxon>
        <taxon>Comamonadaceae</taxon>
        <taxon>Paracidovorax</taxon>
    </lineage>
</organism>